<dbReference type="InterPro" id="IPR046848">
    <property type="entry name" value="E_motif"/>
</dbReference>
<dbReference type="EMBL" id="GBRH01228013">
    <property type="protein sequence ID" value="JAD69882.1"/>
    <property type="molecule type" value="Transcribed_RNA"/>
</dbReference>
<reference evidence="1" key="2">
    <citation type="journal article" date="2015" name="Data Brief">
        <title>Shoot transcriptome of the giant reed, Arundo donax.</title>
        <authorList>
            <person name="Barrero R.A."/>
            <person name="Guerrero F.D."/>
            <person name="Moolhuijzen P."/>
            <person name="Goolsby J.A."/>
            <person name="Tidwell J."/>
            <person name="Bellgard S.E."/>
            <person name="Bellgard M.I."/>
        </authorList>
    </citation>
    <scope>NUCLEOTIDE SEQUENCE</scope>
    <source>
        <tissue evidence="1">Shoot tissue taken approximately 20 cm above the soil surface</tissue>
    </source>
</reference>
<organism evidence="1">
    <name type="scientific">Arundo donax</name>
    <name type="common">Giant reed</name>
    <name type="synonym">Donax arundinaceus</name>
    <dbReference type="NCBI Taxonomy" id="35708"/>
    <lineage>
        <taxon>Eukaryota</taxon>
        <taxon>Viridiplantae</taxon>
        <taxon>Streptophyta</taxon>
        <taxon>Embryophyta</taxon>
        <taxon>Tracheophyta</taxon>
        <taxon>Spermatophyta</taxon>
        <taxon>Magnoliopsida</taxon>
        <taxon>Liliopsida</taxon>
        <taxon>Poales</taxon>
        <taxon>Poaceae</taxon>
        <taxon>PACMAD clade</taxon>
        <taxon>Arundinoideae</taxon>
        <taxon>Arundineae</taxon>
        <taxon>Arundo</taxon>
    </lineage>
</organism>
<evidence type="ECO:0000313" key="1">
    <source>
        <dbReference type="EMBL" id="JAD69882.1"/>
    </source>
</evidence>
<sequence>MPFEPDAVIWRALLGACRIHKNVEVAEEAMTKLRVLNPHADGHYVLLSNIYAQANAWEGVAEMRKMIRRKSIQRIPGRSSI</sequence>
<dbReference type="PANTHER" id="PTHR47926:SF344">
    <property type="entry name" value="OS07G0636900 PROTEIN"/>
    <property type="match status" value="1"/>
</dbReference>
<dbReference type="GO" id="GO:0009451">
    <property type="term" value="P:RNA modification"/>
    <property type="evidence" value="ECO:0007669"/>
    <property type="project" value="InterPro"/>
</dbReference>
<dbReference type="Pfam" id="PF20431">
    <property type="entry name" value="E_motif"/>
    <property type="match status" value="1"/>
</dbReference>
<proteinExistence type="predicted"/>
<evidence type="ECO:0008006" key="2">
    <source>
        <dbReference type="Google" id="ProtNLM"/>
    </source>
</evidence>
<dbReference type="PANTHER" id="PTHR47926">
    <property type="entry name" value="PENTATRICOPEPTIDE REPEAT-CONTAINING PROTEIN"/>
    <property type="match status" value="1"/>
</dbReference>
<protein>
    <recommendedName>
        <fullName evidence="2">Pentatricopeptide repeat-containing protein</fullName>
    </recommendedName>
</protein>
<name>A0A0A9CEE3_ARUDO</name>
<dbReference type="InterPro" id="IPR046960">
    <property type="entry name" value="PPR_At4g14850-like_plant"/>
</dbReference>
<dbReference type="InterPro" id="IPR011990">
    <property type="entry name" value="TPR-like_helical_dom_sf"/>
</dbReference>
<dbReference type="Gene3D" id="1.25.40.10">
    <property type="entry name" value="Tetratricopeptide repeat domain"/>
    <property type="match status" value="1"/>
</dbReference>
<accession>A0A0A9CEE3</accession>
<reference evidence="1" key="1">
    <citation type="submission" date="2014-09" db="EMBL/GenBank/DDBJ databases">
        <authorList>
            <person name="Magalhaes I.L.F."/>
            <person name="Oliveira U."/>
            <person name="Santos F.R."/>
            <person name="Vidigal T.H.D.A."/>
            <person name="Brescovit A.D."/>
            <person name="Santos A.J."/>
        </authorList>
    </citation>
    <scope>NUCLEOTIDE SEQUENCE</scope>
    <source>
        <tissue evidence="1">Shoot tissue taken approximately 20 cm above the soil surface</tissue>
    </source>
</reference>
<dbReference type="AlphaFoldDB" id="A0A0A9CEE3"/>
<dbReference type="GO" id="GO:0003723">
    <property type="term" value="F:RNA binding"/>
    <property type="evidence" value="ECO:0007669"/>
    <property type="project" value="InterPro"/>
</dbReference>